<comment type="caution">
    <text evidence="2">The sequence shown here is derived from an EMBL/GenBank/DDBJ whole genome shotgun (WGS) entry which is preliminary data.</text>
</comment>
<accession>A0A3P3RAY2</accession>
<evidence type="ECO:0000313" key="2">
    <source>
        <dbReference type="EMBL" id="RRJ30641.1"/>
    </source>
</evidence>
<reference evidence="2 3" key="1">
    <citation type="submission" date="2018-11" db="EMBL/GenBank/DDBJ databases">
        <title>Taxonoimc description of Halomarina strain SPP-AMP-1.</title>
        <authorList>
            <person name="Pal Y."/>
            <person name="Srinivasana K."/>
            <person name="Verma A."/>
            <person name="Kumar P."/>
        </authorList>
    </citation>
    <scope>NUCLEOTIDE SEQUENCE [LARGE SCALE GENOMIC DNA]</scope>
    <source>
        <strain evidence="2 3">SPP-AMP-1</strain>
    </source>
</reference>
<dbReference type="EMBL" id="RRCH01000020">
    <property type="protein sequence ID" value="RRJ30641.1"/>
    <property type="molecule type" value="Genomic_DNA"/>
</dbReference>
<gene>
    <name evidence="2" type="ORF">EIK79_09170</name>
</gene>
<evidence type="ECO:0000313" key="3">
    <source>
        <dbReference type="Proteomes" id="UP000282322"/>
    </source>
</evidence>
<dbReference type="Proteomes" id="UP000282322">
    <property type="component" value="Unassembled WGS sequence"/>
</dbReference>
<organism evidence="2 3">
    <name type="scientific">Halocatena pleomorpha</name>
    <dbReference type="NCBI Taxonomy" id="1785090"/>
    <lineage>
        <taxon>Archaea</taxon>
        <taxon>Methanobacteriati</taxon>
        <taxon>Methanobacteriota</taxon>
        <taxon>Stenosarchaea group</taxon>
        <taxon>Halobacteria</taxon>
        <taxon>Halobacteriales</taxon>
        <taxon>Natronomonadaceae</taxon>
        <taxon>Halocatena</taxon>
    </lineage>
</organism>
<feature type="region of interest" description="Disordered" evidence="1">
    <location>
        <begin position="195"/>
        <end position="214"/>
    </location>
</feature>
<keyword evidence="3" id="KW-1185">Reference proteome</keyword>
<evidence type="ECO:0000256" key="1">
    <source>
        <dbReference type="SAM" id="MobiDB-lite"/>
    </source>
</evidence>
<dbReference type="AlphaFoldDB" id="A0A3P3RAY2"/>
<dbReference type="OrthoDB" id="169621at2157"/>
<proteinExistence type="predicted"/>
<protein>
    <submittedName>
        <fullName evidence="2">GIY-YIG nuclease family protein</fullName>
    </submittedName>
</protein>
<dbReference type="CDD" id="cd00719">
    <property type="entry name" value="GIY-YIG_SF"/>
    <property type="match status" value="1"/>
</dbReference>
<sequence length="458" mass="52007">MAPSKAALWTTWINETLLEDIRASDQPDPVPFLTTDDGALATTDALDQYRYGKNDGEYLYLIYLADKPITTPADITPVYVGESRNIGARIYQHYKKLRDALPIDDWEDDGSWGSFSKYDHLAAIRERADNRLHIWILDVNTHETGPYGTATYRHELEAKVIGLIHAHAEYRTTLTNREFVPNRVLHEIGTLGPEWLTTDPSAPDRSRVPPQEPIDTARHSKADLWRQWLETHVHPDLSDATTADPIPVFATDDQLRVKLTDAGRLKRSNTIDARIRAEGQNCVHSKGVRDGDHEGLLYIMYQLTETENSDHPRIVPRYIGKAEAYGKKKELSSNFTEIAAERASTRSFARWGEGDYWHVGELSMALFENDTRKEPWASELFEQGTRRLKEQVYLWTRAWNQQTHVGPYGYQASLAEVEPQLIGLAQAAFPAHLLNKSGVPDDAPIHSTDFAFQTVQHP</sequence>
<name>A0A3P3RAY2_9EURY</name>
<dbReference type="RefSeq" id="WP_124954823.1">
    <property type="nucleotide sequence ID" value="NZ_RRCH01000020.1"/>
</dbReference>